<dbReference type="EMBL" id="CAJMWV010004254">
    <property type="protein sequence ID" value="CAE6495914.1"/>
    <property type="molecule type" value="Genomic_DNA"/>
</dbReference>
<name>A0A8H3CVC8_9AGAM</name>
<feature type="compositionally biased region" description="Polar residues" evidence="1">
    <location>
        <begin position="275"/>
        <end position="302"/>
    </location>
</feature>
<dbReference type="OrthoDB" id="3260690at2759"/>
<sequence length="482" mass="51792">MDNPLTMAEFSRLRKAIQQRDRLVAQGLATSGVDLRISSALSTLKLYLPAQTQLAAVLKDWETSDAVKRSQIIIWLQQNILNDTPSQESPPPLEVPPRPAFVHPPPPPALPSRAGSIISRPASLSGTPPIPTIPTSARVTPVQALPNVNNAYPPREMHTQASLKPPTPPPKERLSNIAHESLVRRHTFAGRPEPLRRSTTLVDSSTSEGYDSSASTSLYPTAFSGFNSSQPGVSSPNNSSATGSTRRFGSQTSQTTPSSHSHTPNPLGRHDSNQHHTLPNSGQPAQTTQPSSDFAHATSQGLFTPGLQGGPSPYNQQLMDTWTKIQAQQAQQSSMLIQQLTQAHQSPTSNFTAQILAAAQQQQAQHQANFLQHLQAQQAASSNNTTQLLANLQQQQQAQTNQMMSILQQQQNAPTLNPNQNSQSNQQMLDLLSQMQSGGTPGVDWASLASGSGMDPSTLMSMVMGGFDPTNLAMQGAGFMLG</sequence>
<dbReference type="Proteomes" id="UP000663831">
    <property type="component" value="Unassembled WGS sequence"/>
</dbReference>
<accession>A0A8H3CVC8</accession>
<feature type="compositionally biased region" description="Polar residues" evidence="1">
    <location>
        <begin position="197"/>
        <end position="249"/>
    </location>
</feature>
<evidence type="ECO:0000313" key="2">
    <source>
        <dbReference type="EMBL" id="CAE6495914.1"/>
    </source>
</evidence>
<reference evidence="2" key="1">
    <citation type="submission" date="2021-01" db="EMBL/GenBank/DDBJ databases">
        <authorList>
            <person name="Kaushik A."/>
        </authorList>
    </citation>
    <scope>NUCLEOTIDE SEQUENCE</scope>
    <source>
        <strain evidence="2">AG3-1AP</strain>
    </source>
</reference>
<evidence type="ECO:0000256" key="1">
    <source>
        <dbReference type="SAM" id="MobiDB-lite"/>
    </source>
</evidence>
<organism evidence="2 3">
    <name type="scientific">Rhizoctonia solani</name>
    <dbReference type="NCBI Taxonomy" id="456999"/>
    <lineage>
        <taxon>Eukaryota</taxon>
        <taxon>Fungi</taxon>
        <taxon>Dikarya</taxon>
        <taxon>Basidiomycota</taxon>
        <taxon>Agaricomycotina</taxon>
        <taxon>Agaricomycetes</taxon>
        <taxon>Cantharellales</taxon>
        <taxon>Ceratobasidiaceae</taxon>
        <taxon>Rhizoctonia</taxon>
    </lineage>
</organism>
<feature type="compositionally biased region" description="Low complexity" evidence="1">
    <location>
        <begin position="250"/>
        <end position="264"/>
    </location>
</feature>
<proteinExistence type="predicted"/>
<comment type="caution">
    <text evidence="2">The sequence shown here is derived from an EMBL/GenBank/DDBJ whole genome shotgun (WGS) entry which is preliminary data.</text>
</comment>
<feature type="region of interest" description="Disordered" evidence="1">
    <location>
        <begin position="146"/>
        <end position="315"/>
    </location>
</feature>
<protein>
    <submittedName>
        <fullName evidence="2">Uncharacterized protein</fullName>
    </submittedName>
</protein>
<evidence type="ECO:0000313" key="3">
    <source>
        <dbReference type="Proteomes" id="UP000663831"/>
    </source>
</evidence>
<dbReference type="AlphaFoldDB" id="A0A8H3CVC8"/>
<gene>
    <name evidence="2" type="ORF">RDB_LOCUS113745</name>
</gene>